<dbReference type="EMBL" id="AP019376">
    <property type="protein sequence ID" value="BBH88872.1"/>
    <property type="molecule type" value="Genomic_DNA"/>
</dbReference>
<gene>
    <name evidence="1" type="ORF">KTC_36230</name>
</gene>
<dbReference type="Gene3D" id="3.40.50.300">
    <property type="entry name" value="P-loop containing nucleotide triphosphate hydrolases"/>
    <property type="match status" value="1"/>
</dbReference>
<evidence type="ECO:0008006" key="2">
    <source>
        <dbReference type="Google" id="ProtNLM"/>
    </source>
</evidence>
<name>A0A455SPL5_9CHLR</name>
<reference evidence="1" key="1">
    <citation type="submission" date="2018-12" db="EMBL/GenBank/DDBJ databases">
        <title>Novel natural products biosynthetic potential of the class Ktedonobacteria.</title>
        <authorList>
            <person name="Zheng Y."/>
            <person name="Saitou A."/>
            <person name="Wang C.M."/>
            <person name="Toyoda A."/>
            <person name="Minakuchi Y."/>
            <person name="Sekiguchi Y."/>
            <person name="Ueda K."/>
            <person name="Takano H."/>
            <person name="Sakai Y."/>
            <person name="Yokota A."/>
            <person name="Yabe S."/>
        </authorList>
    </citation>
    <scope>NUCLEOTIDE SEQUENCE</scope>
    <source>
        <strain evidence="1">COM3</strain>
    </source>
</reference>
<evidence type="ECO:0000313" key="1">
    <source>
        <dbReference type="EMBL" id="BBH88872.1"/>
    </source>
</evidence>
<dbReference type="AlphaFoldDB" id="A0A455SPL5"/>
<protein>
    <recommendedName>
        <fullName evidence="2">ABC transporter domain-containing protein</fullName>
    </recommendedName>
</protein>
<accession>A0A455SPL5</accession>
<dbReference type="PANTHER" id="PTHR24221">
    <property type="entry name" value="ATP-BINDING CASSETTE SUB-FAMILY B"/>
    <property type="match status" value="1"/>
</dbReference>
<dbReference type="PANTHER" id="PTHR24221:SF423">
    <property type="entry name" value="ABC TRANSPORTER"/>
    <property type="match status" value="1"/>
</dbReference>
<dbReference type="InterPro" id="IPR027417">
    <property type="entry name" value="P-loop_NTPase"/>
</dbReference>
<organism evidence="1">
    <name type="scientific">Thermosporothrix sp. COM3</name>
    <dbReference type="NCBI Taxonomy" id="2490863"/>
    <lineage>
        <taxon>Bacteria</taxon>
        <taxon>Bacillati</taxon>
        <taxon>Chloroflexota</taxon>
        <taxon>Ktedonobacteria</taxon>
        <taxon>Ktedonobacterales</taxon>
        <taxon>Thermosporotrichaceae</taxon>
        <taxon>Thermosporothrix</taxon>
    </lineage>
</organism>
<dbReference type="GO" id="GO:0042626">
    <property type="term" value="F:ATPase-coupled transmembrane transporter activity"/>
    <property type="evidence" value="ECO:0007669"/>
    <property type="project" value="TreeGrafter"/>
</dbReference>
<dbReference type="SUPFAM" id="SSF52540">
    <property type="entry name" value="P-loop containing nucleoside triphosphate hydrolases"/>
    <property type="match status" value="1"/>
</dbReference>
<dbReference type="InterPro" id="IPR039421">
    <property type="entry name" value="Type_1_exporter"/>
</dbReference>
<proteinExistence type="predicted"/>
<sequence>MMEHDVVGLETGLATPVGVRGVKLSGGQIQRAARMFVRDAELLVFDDLSSALDVETEQTLWERLFEQAQTTCLASR</sequence>